<accession>A0ABY6Q1F5</accession>
<evidence type="ECO:0000313" key="2">
    <source>
        <dbReference type="EMBL" id="UZK57906.1"/>
    </source>
</evidence>
<dbReference type="EMBL" id="CP098740">
    <property type="protein sequence ID" value="UZK57906.1"/>
    <property type="molecule type" value="Genomic_DNA"/>
</dbReference>
<reference evidence="2" key="1">
    <citation type="journal article" date="2022" name="Front. Microbiol.">
        <title>Mirubactin C rescues the lethal effect of cell wall biosynthesis mutations in Bacillus subtilis.</title>
        <authorList>
            <person name="Kepplinger B."/>
            <person name="Wen X."/>
            <person name="Tyler A.R."/>
            <person name="Kim B.Y."/>
            <person name="Brown J."/>
            <person name="Banks P."/>
            <person name="Dashti Y."/>
            <person name="Mackenzie E.S."/>
            <person name="Wills C."/>
            <person name="Kawai Y."/>
            <person name="Waldron K.J."/>
            <person name="Allenby N.E.E."/>
            <person name="Wu L.J."/>
            <person name="Hall M.J."/>
            <person name="Errington J."/>
        </authorList>
    </citation>
    <scope>NUCLEOTIDE SEQUENCE</scope>
    <source>
        <strain evidence="2">MDA8-470</strain>
    </source>
</reference>
<feature type="region of interest" description="Disordered" evidence="1">
    <location>
        <begin position="30"/>
        <end position="52"/>
    </location>
</feature>
<keyword evidence="3" id="KW-1185">Reference proteome</keyword>
<protein>
    <submittedName>
        <fullName evidence="2">Uncharacterized protein</fullName>
    </submittedName>
</protein>
<dbReference type="Proteomes" id="UP001164963">
    <property type="component" value="Chromosome"/>
</dbReference>
<name>A0ABY6Q1F5_9ACTN</name>
<gene>
    <name evidence="2" type="ORF">NEH16_30840</name>
</gene>
<feature type="compositionally biased region" description="Basic and acidic residues" evidence="1">
    <location>
        <begin position="42"/>
        <end position="52"/>
    </location>
</feature>
<proteinExistence type="predicted"/>
<feature type="compositionally biased region" description="Basic and acidic residues" evidence="1">
    <location>
        <begin position="68"/>
        <end position="82"/>
    </location>
</feature>
<evidence type="ECO:0000256" key="1">
    <source>
        <dbReference type="SAM" id="MobiDB-lite"/>
    </source>
</evidence>
<organism evidence="2 3">
    <name type="scientific">Streptomyces drozdowiczii</name>
    <dbReference type="NCBI Taxonomy" id="202862"/>
    <lineage>
        <taxon>Bacteria</taxon>
        <taxon>Bacillati</taxon>
        <taxon>Actinomycetota</taxon>
        <taxon>Actinomycetes</taxon>
        <taxon>Kitasatosporales</taxon>
        <taxon>Streptomycetaceae</taxon>
        <taxon>Streptomyces</taxon>
    </lineage>
</organism>
<evidence type="ECO:0000313" key="3">
    <source>
        <dbReference type="Proteomes" id="UP001164963"/>
    </source>
</evidence>
<sequence>MCSLLESFFDTMDELHVDFRRRLEDIEREARPAPLPSAGTEHAAHTTHSDKYEEIRYPLGLRPLWTDEHPSAEPVKNSEEKGFSGPVAPLLGEPPHAETIVRVMKRQAGTIRRA</sequence>
<feature type="region of interest" description="Disordered" evidence="1">
    <location>
        <begin position="68"/>
        <end position="94"/>
    </location>
</feature>
<dbReference type="RefSeq" id="WP_265546386.1">
    <property type="nucleotide sequence ID" value="NZ_CP098740.1"/>
</dbReference>